<reference evidence="5 6" key="1">
    <citation type="journal article" date="2019" name="Int. J. Syst. Evol. Microbiol.">
        <title>The Global Catalogue of Microorganisms (GCM) 10K type strain sequencing project: providing services to taxonomists for standard genome sequencing and annotation.</title>
        <authorList>
            <consortium name="The Broad Institute Genomics Platform"/>
            <consortium name="The Broad Institute Genome Sequencing Center for Infectious Disease"/>
            <person name="Wu L."/>
            <person name="Ma J."/>
        </authorList>
    </citation>
    <scope>NUCLEOTIDE SEQUENCE [LARGE SCALE GENOMIC DNA]</scope>
    <source>
        <strain evidence="5 6">JCM 13518</strain>
    </source>
</reference>
<evidence type="ECO:0000256" key="2">
    <source>
        <dbReference type="ARBA" id="ARBA00022679"/>
    </source>
</evidence>
<protein>
    <submittedName>
        <fullName evidence="5">Class I SAM-dependent methyltransferase</fullName>
    </submittedName>
</protein>
<keyword evidence="6" id="KW-1185">Reference proteome</keyword>
<dbReference type="Proteomes" id="UP001501057">
    <property type="component" value="Unassembled WGS sequence"/>
</dbReference>
<dbReference type="EMBL" id="BAAAME010000002">
    <property type="protein sequence ID" value="GAA1730042.1"/>
    <property type="molecule type" value="Genomic_DNA"/>
</dbReference>
<dbReference type="Gene3D" id="3.40.50.150">
    <property type="entry name" value="Vaccinia Virus protein VP39"/>
    <property type="match status" value="1"/>
</dbReference>
<comment type="caution">
    <text evidence="5">The sequence shown here is derived from an EMBL/GenBank/DDBJ whole genome shotgun (WGS) entry which is preliminary data.</text>
</comment>
<evidence type="ECO:0000313" key="5">
    <source>
        <dbReference type="EMBL" id="GAA1730042.1"/>
    </source>
</evidence>
<proteinExistence type="predicted"/>
<dbReference type="InterPro" id="IPR029063">
    <property type="entry name" value="SAM-dependent_MTases_sf"/>
</dbReference>
<dbReference type="PANTHER" id="PTHR43464">
    <property type="entry name" value="METHYLTRANSFERASE"/>
    <property type="match status" value="1"/>
</dbReference>
<evidence type="ECO:0000256" key="1">
    <source>
        <dbReference type="ARBA" id="ARBA00022603"/>
    </source>
</evidence>
<evidence type="ECO:0000256" key="3">
    <source>
        <dbReference type="ARBA" id="ARBA00022691"/>
    </source>
</evidence>
<dbReference type="InterPro" id="IPR041698">
    <property type="entry name" value="Methyltransf_25"/>
</dbReference>
<keyword evidence="2" id="KW-0808">Transferase</keyword>
<dbReference type="SUPFAM" id="SSF53335">
    <property type="entry name" value="S-adenosyl-L-methionine-dependent methyltransferases"/>
    <property type="match status" value="1"/>
</dbReference>
<name>A0ABN2JK02_9ACTN</name>
<dbReference type="GO" id="GO:0008168">
    <property type="term" value="F:methyltransferase activity"/>
    <property type="evidence" value="ECO:0007669"/>
    <property type="project" value="UniProtKB-KW"/>
</dbReference>
<dbReference type="PANTHER" id="PTHR43464:SF19">
    <property type="entry name" value="UBIQUINONE BIOSYNTHESIS O-METHYLTRANSFERASE, MITOCHONDRIAL"/>
    <property type="match status" value="1"/>
</dbReference>
<organism evidence="5 6">
    <name type="scientific">Aeromicrobium alkaliterrae</name>
    <dbReference type="NCBI Taxonomy" id="302168"/>
    <lineage>
        <taxon>Bacteria</taxon>
        <taxon>Bacillati</taxon>
        <taxon>Actinomycetota</taxon>
        <taxon>Actinomycetes</taxon>
        <taxon>Propionibacteriales</taxon>
        <taxon>Nocardioidaceae</taxon>
        <taxon>Aeromicrobium</taxon>
    </lineage>
</organism>
<dbReference type="GO" id="GO:0032259">
    <property type="term" value="P:methylation"/>
    <property type="evidence" value="ECO:0007669"/>
    <property type="project" value="UniProtKB-KW"/>
</dbReference>
<feature type="domain" description="Methyltransferase" evidence="4">
    <location>
        <begin position="74"/>
        <end position="169"/>
    </location>
</feature>
<accession>A0ABN2JK02</accession>
<sequence>MEPGRFVRSVEDVMTLMDSLFEATADRWSATDGGAWWDTFYADRGRPVPFFVDKPDENLVEYLNNGTLRPGRALDLGCGAGRNAIHLASHGFQVDAIDLSETAVAWARERAADLDTPPRFVVGDAFGDAAANLDGSYELIYDSGCLHHLPPHRRVAYLQLVERLLRPGGHLAVVCFAEGAMGSSAPDDQLYLRGGLEGGLAFSPESLSWIFQDLEQVEVRMMRAQPESSPVFGEPFLLTALFQRR</sequence>
<evidence type="ECO:0000259" key="4">
    <source>
        <dbReference type="Pfam" id="PF13649"/>
    </source>
</evidence>
<keyword evidence="3" id="KW-0949">S-adenosyl-L-methionine</keyword>
<evidence type="ECO:0000313" key="6">
    <source>
        <dbReference type="Proteomes" id="UP001501057"/>
    </source>
</evidence>
<dbReference type="RefSeq" id="WP_344198040.1">
    <property type="nucleotide sequence ID" value="NZ_BAAAME010000002.1"/>
</dbReference>
<keyword evidence="1 5" id="KW-0489">Methyltransferase</keyword>
<gene>
    <name evidence="5" type="ORF">GCM10009710_08300</name>
</gene>
<dbReference type="Pfam" id="PF13649">
    <property type="entry name" value="Methyltransf_25"/>
    <property type="match status" value="1"/>
</dbReference>
<dbReference type="CDD" id="cd02440">
    <property type="entry name" value="AdoMet_MTases"/>
    <property type="match status" value="1"/>
</dbReference>